<dbReference type="AlphaFoldDB" id="A0A1G2E3D4"/>
<evidence type="ECO:0000313" key="1">
    <source>
        <dbReference type="EMBL" id="OGZ19658.1"/>
    </source>
</evidence>
<dbReference type="EMBL" id="MHLZ01000025">
    <property type="protein sequence ID" value="OGZ19658.1"/>
    <property type="molecule type" value="Genomic_DNA"/>
</dbReference>
<dbReference type="Proteomes" id="UP000177360">
    <property type="component" value="Unassembled WGS sequence"/>
</dbReference>
<gene>
    <name evidence="1" type="ORF">A2626_02920</name>
</gene>
<name>A0A1G2E3D4_9BACT</name>
<proteinExistence type="predicted"/>
<reference evidence="1 2" key="1">
    <citation type="journal article" date="2016" name="Nat. Commun.">
        <title>Thousands of microbial genomes shed light on interconnected biogeochemical processes in an aquifer system.</title>
        <authorList>
            <person name="Anantharaman K."/>
            <person name="Brown C.T."/>
            <person name="Hug L.A."/>
            <person name="Sharon I."/>
            <person name="Castelle C.J."/>
            <person name="Probst A.J."/>
            <person name="Thomas B.C."/>
            <person name="Singh A."/>
            <person name="Wilkins M.J."/>
            <person name="Karaoz U."/>
            <person name="Brodie E.L."/>
            <person name="Williams K.H."/>
            <person name="Hubbard S.S."/>
            <person name="Banfield J.F."/>
        </authorList>
    </citation>
    <scope>NUCLEOTIDE SEQUENCE [LARGE SCALE GENOMIC DNA]</scope>
</reference>
<protein>
    <submittedName>
        <fullName evidence="1">Uncharacterized protein</fullName>
    </submittedName>
</protein>
<organism evidence="1 2">
    <name type="scientific">Candidatus Nealsonbacteria bacterium RIFCSPHIGHO2_01_FULL_38_55</name>
    <dbReference type="NCBI Taxonomy" id="1801664"/>
    <lineage>
        <taxon>Bacteria</taxon>
        <taxon>Candidatus Nealsoniibacteriota</taxon>
    </lineage>
</organism>
<accession>A0A1G2E3D4</accession>
<sequence length="72" mass="7833">MTLNSGFSIVGEWAKSASSNFLISKSGSVGEIFNGKNSTVFVGKSKLPIFIGSFFILVKIYHQLKTTIVVFN</sequence>
<evidence type="ECO:0000313" key="2">
    <source>
        <dbReference type="Proteomes" id="UP000177360"/>
    </source>
</evidence>
<comment type="caution">
    <text evidence="1">The sequence shown here is derived from an EMBL/GenBank/DDBJ whole genome shotgun (WGS) entry which is preliminary data.</text>
</comment>